<protein>
    <submittedName>
        <fullName evidence="3">Uncharacterized protein</fullName>
    </submittedName>
</protein>
<feature type="region of interest" description="Disordered" evidence="2">
    <location>
        <begin position="78"/>
        <end position="97"/>
    </location>
</feature>
<keyword evidence="1" id="KW-0175">Coiled coil</keyword>
<keyword evidence="4" id="KW-1185">Reference proteome</keyword>
<gene>
    <name evidence="3" type="ORF">PACLA_8A025188</name>
</gene>
<accession>A0A6S7K1R6</accession>
<evidence type="ECO:0000256" key="1">
    <source>
        <dbReference type="SAM" id="Coils"/>
    </source>
</evidence>
<feature type="coiled-coil region" evidence="1">
    <location>
        <begin position="39"/>
        <end position="66"/>
    </location>
</feature>
<dbReference type="AlphaFoldDB" id="A0A6S7K1R6"/>
<organism evidence="3 4">
    <name type="scientific">Paramuricea clavata</name>
    <name type="common">Red gorgonian</name>
    <name type="synonym">Violescent sea-whip</name>
    <dbReference type="NCBI Taxonomy" id="317549"/>
    <lineage>
        <taxon>Eukaryota</taxon>
        <taxon>Metazoa</taxon>
        <taxon>Cnidaria</taxon>
        <taxon>Anthozoa</taxon>
        <taxon>Octocorallia</taxon>
        <taxon>Malacalcyonacea</taxon>
        <taxon>Plexauridae</taxon>
        <taxon>Paramuricea</taxon>
    </lineage>
</organism>
<evidence type="ECO:0000313" key="4">
    <source>
        <dbReference type="Proteomes" id="UP001152795"/>
    </source>
</evidence>
<evidence type="ECO:0000313" key="3">
    <source>
        <dbReference type="EMBL" id="CAB4038227.1"/>
    </source>
</evidence>
<dbReference type="Proteomes" id="UP001152795">
    <property type="component" value="Unassembled WGS sequence"/>
</dbReference>
<name>A0A6S7K1R6_PARCT</name>
<evidence type="ECO:0000256" key="2">
    <source>
        <dbReference type="SAM" id="MobiDB-lite"/>
    </source>
</evidence>
<sequence>MGPITRSRSLATAHSELNNTSVKAVGRLNMVESAQPDIADKLSELLKAVERSIKASEQNKETLTEAHELGTRKHTDLIKSQQEQQDQPNNVKNSFNETNDIPVATLVNLEVEELRHIDISSPPVYKENIETIHPDLVDIDFSLCTDKTHSVLNKKKAPASQSIINCDTLTTNDTDNSKVTDSQCINVPQHFDIDVRQPFVSEYSTIDVPVCDDLVDLSPCEVKGNEMQSSEIVFNTDLEGIIFPVSNPTESYIDKPVPESSITFQIGEFKYPDYACIVDNLAYDVIFGADLLTHILSICYQL</sequence>
<proteinExistence type="predicted"/>
<reference evidence="3" key="1">
    <citation type="submission" date="2020-04" db="EMBL/GenBank/DDBJ databases">
        <authorList>
            <person name="Alioto T."/>
            <person name="Alioto T."/>
            <person name="Gomez Garrido J."/>
        </authorList>
    </citation>
    <scope>NUCLEOTIDE SEQUENCE</scope>
    <source>
        <strain evidence="3">A484AB</strain>
    </source>
</reference>
<comment type="caution">
    <text evidence="3">The sequence shown here is derived from an EMBL/GenBank/DDBJ whole genome shotgun (WGS) entry which is preliminary data.</text>
</comment>
<dbReference type="EMBL" id="CACRXK020023962">
    <property type="protein sequence ID" value="CAB4038227.1"/>
    <property type="molecule type" value="Genomic_DNA"/>
</dbReference>